<evidence type="ECO:0000259" key="2">
    <source>
        <dbReference type="Pfam" id="PF00535"/>
    </source>
</evidence>
<protein>
    <submittedName>
        <fullName evidence="4">Glycosyltransferase</fullName>
        <ecNumber evidence="4">2.4.-.-</ecNumber>
    </submittedName>
</protein>
<feature type="domain" description="Glycosyltransferase subfamily 4-like N-terminal" evidence="3">
    <location>
        <begin position="689"/>
        <end position="804"/>
    </location>
</feature>
<dbReference type="SUPFAM" id="SSF53448">
    <property type="entry name" value="Nucleotide-diphospho-sugar transferases"/>
    <property type="match status" value="1"/>
</dbReference>
<feature type="domain" description="Glycosyl transferase family 1" evidence="1">
    <location>
        <begin position="818"/>
        <end position="977"/>
    </location>
</feature>
<dbReference type="PANTHER" id="PTHR43685">
    <property type="entry name" value="GLYCOSYLTRANSFERASE"/>
    <property type="match status" value="1"/>
</dbReference>
<dbReference type="Gene3D" id="3.90.550.10">
    <property type="entry name" value="Spore Coat Polysaccharide Biosynthesis Protein SpsA, Chain A"/>
    <property type="match status" value="1"/>
</dbReference>
<keyword evidence="4" id="KW-0808">Transferase</keyword>
<evidence type="ECO:0000259" key="1">
    <source>
        <dbReference type="Pfam" id="PF00534"/>
    </source>
</evidence>
<proteinExistence type="predicted"/>
<name>A0A9E8CU35_9HYPH</name>
<dbReference type="EC" id="2.4.-.-" evidence="4"/>
<dbReference type="InterPro" id="IPR029044">
    <property type="entry name" value="Nucleotide-diphossugar_trans"/>
</dbReference>
<dbReference type="EMBL" id="CP102774">
    <property type="protein sequence ID" value="UZF89923.1"/>
    <property type="molecule type" value="Genomic_DNA"/>
</dbReference>
<dbReference type="CDD" id="cd03811">
    <property type="entry name" value="GT4_GT28_WabH-like"/>
    <property type="match status" value="1"/>
</dbReference>
<dbReference type="InterPro" id="IPR050834">
    <property type="entry name" value="Glycosyltransf_2"/>
</dbReference>
<keyword evidence="4" id="KW-0328">Glycosyltransferase</keyword>
<dbReference type="Pfam" id="PF00534">
    <property type="entry name" value="Glycos_transf_1"/>
    <property type="match status" value="1"/>
</dbReference>
<evidence type="ECO:0000313" key="4">
    <source>
        <dbReference type="EMBL" id="UZF89923.1"/>
    </source>
</evidence>
<dbReference type="GO" id="GO:0016757">
    <property type="term" value="F:glycosyltransferase activity"/>
    <property type="evidence" value="ECO:0007669"/>
    <property type="project" value="UniProtKB-KW"/>
</dbReference>
<reference evidence="4" key="1">
    <citation type="submission" date="2022-08" db="EMBL/GenBank/DDBJ databases">
        <title>Complete Genome Sequences of 2 Bosea sp. soil isolates.</title>
        <authorList>
            <person name="Alvarez Arevalo M."/>
            <person name="Sterndorff E.B."/>
            <person name="Faurdal D."/>
            <person name="Joergensen T.S."/>
            <person name="Weber T."/>
        </authorList>
    </citation>
    <scope>NUCLEOTIDE SEQUENCE</scope>
    <source>
        <strain evidence="4">NBC_00436</strain>
    </source>
</reference>
<evidence type="ECO:0000259" key="3">
    <source>
        <dbReference type="Pfam" id="PF13439"/>
    </source>
</evidence>
<dbReference type="Gene3D" id="3.40.50.2000">
    <property type="entry name" value="Glycogen Phosphorylase B"/>
    <property type="match status" value="2"/>
</dbReference>
<dbReference type="AlphaFoldDB" id="A0A9E8CU35"/>
<dbReference type="Pfam" id="PF13439">
    <property type="entry name" value="Glyco_transf_4"/>
    <property type="match status" value="1"/>
</dbReference>
<dbReference type="PANTHER" id="PTHR43685:SF11">
    <property type="entry name" value="GLYCOSYLTRANSFERASE TAGX-RELATED"/>
    <property type="match status" value="1"/>
</dbReference>
<gene>
    <name evidence="4" type="ORF">NWE54_24940</name>
</gene>
<dbReference type="Pfam" id="PF00535">
    <property type="entry name" value="Glycos_transf_2"/>
    <property type="match status" value="1"/>
</dbReference>
<accession>A0A9E8CU35</accession>
<dbReference type="InterPro" id="IPR001296">
    <property type="entry name" value="Glyco_trans_1"/>
</dbReference>
<dbReference type="InterPro" id="IPR001173">
    <property type="entry name" value="Glyco_trans_2-like"/>
</dbReference>
<dbReference type="SUPFAM" id="SSF53756">
    <property type="entry name" value="UDP-Glycosyltransferase/glycogen phosphorylase"/>
    <property type="match status" value="1"/>
</dbReference>
<dbReference type="InterPro" id="IPR028098">
    <property type="entry name" value="Glyco_trans_4-like_N"/>
</dbReference>
<feature type="domain" description="Glycosyltransferase 2-like" evidence="2">
    <location>
        <begin position="6"/>
        <end position="113"/>
    </location>
</feature>
<organism evidence="4">
    <name type="scientific">Bosea sp. NBC_00436</name>
    <dbReference type="NCBI Taxonomy" id="2969620"/>
    <lineage>
        <taxon>Bacteria</taxon>
        <taxon>Pseudomonadati</taxon>
        <taxon>Pseudomonadota</taxon>
        <taxon>Alphaproteobacteria</taxon>
        <taxon>Hyphomicrobiales</taxon>
        <taxon>Boseaceae</taxon>
        <taxon>Bosea</taxon>
    </lineage>
</organism>
<sequence length="1005" mass="110843">MVPFASIIVPTYNQEAYLGQALDSILAQTDRDWEAIVVNDGSTDGTAAIADAYAARDPRFRVVHKANGGVASALNEGLSRARGRWVHWLSSDDMFEPTKLKINRQWIERHPTAKFFFSYFTLLRQTTGEREKRELWGPVPDPEHQILTLFYRNPISGITICIDREAWLETGCFDERFYYAQDYHQWLRLLERHQGVFIPEWTVISRNHAEQGSETFPDACYFDTAKAAITFLNQHAFPRLVPRSDLQDPKRAVAAVSAALNYAADESSFLYALGPTPALILRILEWAYGEHAHPSVLDIVRERIIAEALKPGDDAFRWMWQTLAAAVSQRNPSFVYDPSDHLQLAQSLYVTLLKTSPSRAEALATYLRRFDRVEVGPTSDPSAAPMAIAINAAIDLPLEALESLRSGAVALAAQGHRPALIVPQAESYRWAGGVARIRSGSHDIDTLPWLAGAGLGVGVGRSVSAWLSTRNRYDLAASAAAQLEEVVADTLHHVSASTGGQPVRPVVILQRVLRGGGAERVVREIASHLDRTRYRPIVATLFEEGFDPHYPADIEVVNIRRLLFEQVNAPAAPIAVEAQATSAAPRALGRKARLRAWLVSQIKRNPAAKRAALSARNLIHGLRYGLRSLVVTSVIRSLAIARKISRRFLGPLSPSPITGMAVLNQAAGSATNKLPFELRHSALHQSLDNHWPAGEGLRLLMSQLGPDAGLITVMEEATVAAWLAQRAGKIPYIASLHTVESVYLPQMYPDPVRCELESWIFTNACRGAHAVVFPTHGCAEDLRSYAGVSENALQIIGNPIDCARVRKDSFAVCQTLRRDPGEVLFVTVGRLDAKKGQRAVLEAFAHHRRENPDARLVVVGDGPERPALLQLRAQLNLDEHVDFLGDVANPFPIVRQADALVLGSQFEAFALVLVEAMICGVPVLSFDCPFGPGEVLKAGHCGLLVPLDDIDGLGAAMSRIAKDETLRRELIERGYERALDFDVSVVTRRWEELIEHVFDRRGAAT</sequence>